<dbReference type="EMBL" id="CP096658">
    <property type="protein sequence ID" value="UPV99043.1"/>
    <property type="molecule type" value="Genomic_DNA"/>
</dbReference>
<dbReference type="Proteomes" id="UP000830434">
    <property type="component" value="Chromosome"/>
</dbReference>
<organism evidence="2 3">
    <name type="scientific">Halorussus gelatinilyticus</name>
    <dbReference type="NCBI Taxonomy" id="2937524"/>
    <lineage>
        <taxon>Archaea</taxon>
        <taxon>Methanobacteriati</taxon>
        <taxon>Methanobacteriota</taxon>
        <taxon>Stenosarchaea group</taxon>
        <taxon>Halobacteria</taxon>
        <taxon>Halobacteriales</taxon>
        <taxon>Haladaptataceae</taxon>
        <taxon>Halorussus</taxon>
    </lineage>
</organism>
<name>A0A8U0IFI0_9EURY</name>
<keyword evidence="1" id="KW-0472">Membrane</keyword>
<proteinExistence type="predicted"/>
<feature type="transmembrane region" description="Helical" evidence="1">
    <location>
        <begin position="151"/>
        <end position="184"/>
    </location>
</feature>
<evidence type="ECO:0000313" key="2">
    <source>
        <dbReference type="EMBL" id="UPV99043.1"/>
    </source>
</evidence>
<reference evidence="2" key="1">
    <citation type="submission" date="2022-04" db="EMBL/GenBank/DDBJ databases">
        <title>Diverse halophilic archaea isolated from saline environments.</title>
        <authorList>
            <person name="Cui H.-L."/>
        </authorList>
    </citation>
    <scope>NUCLEOTIDE SEQUENCE</scope>
    <source>
        <strain evidence="2">XZYJT40</strain>
    </source>
</reference>
<keyword evidence="1" id="KW-1133">Transmembrane helix</keyword>
<evidence type="ECO:0000256" key="1">
    <source>
        <dbReference type="SAM" id="Phobius"/>
    </source>
</evidence>
<dbReference type="AlphaFoldDB" id="A0A8U0IFI0"/>
<dbReference type="RefSeq" id="WP_248653547.1">
    <property type="nucleotide sequence ID" value="NZ_CP096658.1"/>
</dbReference>
<dbReference type="GeneID" id="72190378"/>
<accession>A0A8U0IFI0</accession>
<sequence>MTLPTGLVPATVFVLTAGIALLVTGLAHLFYRAGAPAFSAALRRAILAVGGLYLVGVLVVWAFAGGLRLWEVAATLVVAGLANLAVLTALPLVVGRLIVRLAGGVDDSDAALRYATAGWPVAMLTVFVGFVLPGGLGTNSFFHLGGVEICLVGFCGVSLWTAFAVLLELAAALLGPGVVGLALYSAGVGARERTAGS</sequence>
<feature type="transmembrane region" description="Helical" evidence="1">
    <location>
        <begin position="111"/>
        <end position="131"/>
    </location>
</feature>
<dbReference type="KEGG" id="haxz:M0R88_10945"/>
<keyword evidence="3" id="KW-1185">Reference proteome</keyword>
<keyword evidence="1" id="KW-0812">Transmembrane</keyword>
<evidence type="ECO:0000313" key="3">
    <source>
        <dbReference type="Proteomes" id="UP000830434"/>
    </source>
</evidence>
<feature type="transmembrane region" description="Helical" evidence="1">
    <location>
        <begin position="12"/>
        <end position="33"/>
    </location>
</feature>
<feature type="transmembrane region" description="Helical" evidence="1">
    <location>
        <begin position="76"/>
        <end position="99"/>
    </location>
</feature>
<protein>
    <submittedName>
        <fullName evidence="2">Uncharacterized protein</fullName>
    </submittedName>
</protein>
<gene>
    <name evidence="2" type="ORF">M0R88_10945</name>
</gene>
<feature type="transmembrane region" description="Helical" evidence="1">
    <location>
        <begin position="45"/>
        <end position="64"/>
    </location>
</feature>